<dbReference type="Pfam" id="PF04191">
    <property type="entry name" value="PEMT"/>
    <property type="match status" value="1"/>
</dbReference>
<evidence type="ECO:0000256" key="2">
    <source>
        <dbReference type="ARBA" id="ARBA00022692"/>
    </source>
</evidence>
<feature type="transmembrane region" description="Helical" evidence="6">
    <location>
        <begin position="84"/>
        <end position="103"/>
    </location>
</feature>
<keyword evidence="3 6" id="KW-1133">Transmembrane helix</keyword>
<name>A0A511JRJ6_9CELL</name>
<evidence type="ECO:0000256" key="4">
    <source>
        <dbReference type="ARBA" id="ARBA00023136"/>
    </source>
</evidence>
<gene>
    <name evidence="7" type="ORF">CTE05_40020</name>
</gene>
<feature type="transmembrane region" description="Helical" evidence="6">
    <location>
        <begin position="143"/>
        <end position="167"/>
    </location>
</feature>
<dbReference type="PANTHER" id="PTHR43847">
    <property type="entry name" value="BLL3993 PROTEIN"/>
    <property type="match status" value="1"/>
</dbReference>
<feature type="transmembrane region" description="Helical" evidence="6">
    <location>
        <begin position="6"/>
        <end position="28"/>
    </location>
</feature>
<dbReference type="EMBL" id="BJWH01000043">
    <property type="protein sequence ID" value="GEM00456.1"/>
    <property type="molecule type" value="Genomic_DNA"/>
</dbReference>
<comment type="caution">
    <text evidence="7">The sequence shown here is derived from an EMBL/GenBank/DDBJ whole genome shotgun (WGS) entry which is preliminary data.</text>
</comment>
<feature type="region of interest" description="Disordered" evidence="5">
    <location>
        <begin position="199"/>
        <end position="226"/>
    </location>
</feature>
<dbReference type="InterPro" id="IPR007318">
    <property type="entry name" value="Phopholipid_MeTrfase"/>
</dbReference>
<organism evidence="7 8">
    <name type="scientific">Cellulomonas terrae</name>
    <dbReference type="NCBI Taxonomy" id="311234"/>
    <lineage>
        <taxon>Bacteria</taxon>
        <taxon>Bacillati</taxon>
        <taxon>Actinomycetota</taxon>
        <taxon>Actinomycetes</taxon>
        <taxon>Micrococcales</taxon>
        <taxon>Cellulomonadaceae</taxon>
        <taxon>Cellulomonas</taxon>
    </lineage>
</organism>
<dbReference type="OrthoDB" id="941586at2"/>
<keyword evidence="4 6" id="KW-0472">Membrane</keyword>
<comment type="subcellular location">
    <subcellularLocation>
        <location evidence="1">Endomembrane system</location>
        <topology evidence="1">Multi-pass membrane protein</topology>
    </subcellularLocation>
</comment>
<dbReference type="Proteomes" id="UP000321049">
    <property type="component" value="Unassembled WGS sequence"/>
</dbReference>
<reference evidence="7 8" key="1">
    <citation type="submission" date="2019-07" db="EMBL/GenBank/DDBJ databases">
        <title>Whole genome shotgun sequence of Cellulomonas terrae NBRC 100819.</title>
        <authorList>
            <person name="Hosoyama A."/>
            <person name="Uohara A."/>
            <person name="Ohji S."/>
            <person name="Ichikawa N."/>
        </authorList>
    </citation>
    <scope>NUCLEOTIDE SEQUENCE [LARGE SCALE GENOMIC DNA]</scope>
    <source>
        <strain evidence="7 8">NBRC 100819</strain>
    </source>
</reference>
<evidence type="ECO:0000313" key="8">
    <source>
        <dbReference type="Proteomes" id="UP000321049"/>
    </source>
</evidence>
<dbReference type="InterPro" id="IPR052527">
    <property type="entry name" value="Metal_cation-efflux_comp"/>
</dbReference>
<feature type="transmembrane region" description="Helical" evidence="6">
    <location>
        <begin position="49"/>
        <end position="72"/>
    </location>
</feature>
<keyword evidence="2 6" id="KW-0812">Transmembrane</keyword>
<evidence type="ECO:0000256" key="6">
    <source>
        <dbReference type="SAM" id="Phobius"/>
    </source>
</evidence>
<evidence type="ECO:0000313" key="7">
    <source>
        <dbReference type="EMBL" id="GEM00456.1"/>
    </source>
</evidence>
<dbReference type="GO" id="GO:0012505">
    <property type="term" value="C:endomembrane system"/>
    <property type="evidence" value="ECO:0007669"/>
    <property type="project" value="UniProtKB-SubCell"/>
</dbReference>
<evidence type="ECO:0000256" key="1">
    <source>
        <dbReference type="ARBA" id="ARBA00004127"/>
    </source>
</evidence>
<feature type="compositionally biased region" description="Polar residues" evidence="5">
    <location>
        <begin position="207"/>
        <end position="220"/>
    </location>
</feature>
<evidence type="ECO:0008006" key="9">
    <source>
        <dbReference type="Google" id="ProtNLM"/>
    </source>
</evidence>
<keyword evidence="8" id="KW-1185">Reference proteome</keyword>
<dbReference type="PANTHER" id="PTHR43847:SF1">
    <property type="entry name" value="BLL3993 PROTEIN"/>
    <property type="match status" value="1"/>
</dbReference>
<dbReference type="Gene3D" id="1.20.120.1630">
    <property type="match status" value="1"/>
</dbReference>
<proteinExistence type="predicted"/>
<evidence type="ECO:0000256" key="3">
    <source>
        <dbReference type="ARBA" id="ARBA00022989"/>
    </source>
</evidence>
<accession>A0A511JRJ6</accession>
<protein>
    <recommendedName>
        <fullName evidence="9">Isoprenylcysteine carboxyl methyltransferase</fullName>
    </recommendedName>
</protein>
<dbReference type="AlphaFoldDB" id="A0A511JRJ6"/>
<evidence type="ECO:0000256" key="5">
    <source>
        <dbReference type="SAM" id="MobiDB-lite"/>
    </source>
</evidence>
<sequence length="226" mass="23556">MTTDTAAALAMGLYVVGIACIFGLRTWLHRRRTGQSGYRGVSGAPGSAEWWGGVLFIAALVLAAAAPALAITGLVPVPAGAGGVLGWMGMILAIGGFLAVLVAQSGMGSSWRIGVDRTEVTGLVTTGMFSVVRNPIFTAMATALLGLTLLVPTAVSAAALVCLIVAIEQQVRVVEEPYLARTHGVEYADYTRRVGRFLPGVGRSRPRGSNRTVHTTTNPHPSKDTL</sequence>